<dbReference type="STRING" id="1121877.FEAC_14390"/>
<dbReference type="Proteomes" id="UP000032336">
    <property type="component" value="Unassembled WGS sequence"/>
</dbReference>
<feature type="domain" description="Alcohol dehydrogenase-like C-terminal" evidence="2">
    <location>
        <begin position="205"/>
        <end position="332"/>
    </location>
</feature>
<protein>
    <submittedName>
        <fullName evidence="4">D-arabitol-phosphate dehydrogenase</fullName>
        <ecNumber evidence="4">1.1.1.301</ecNumber>
    </submittedName>
</protein>
<dbReference type="GeneID" id="78372633"/>
<reference evidence="4 5" key="1">
    <citation type="submission" date="2015-01" db="EMBL/GenBank/DDBJ databases">
        <title>Draft genome of the acidophilic iron oxidizer Ferrimicrobium acidiphilum strain T23.</title>
        <authorList>
            <person name="Poehlein A."/>
            <person name="Eisen S."/>
            <person name="Schloemann M."/>
            <person name="Johnson B.D."/>
            <person name="Daniel R."/>
            <person name="Muehling M."/>
        </authorList>
    </citation>
    <scope>NUCLEOTIDE SEQUENCE [LARGE SCALE GENOMIC DNA]</scope>
    <source>
        <strain evidence="4 5">T23</strain>
    </source>
</reference>
<evidence type="ECO:0000256" key="1">
    <source>
        <dbReference type="ARBA" id="ARBA00023002"/>
    </source>
</evidence>
<dbReference type="eggNOG" id="COG1063">
    <property type="taxonomic scope" value="Bacteria"/>
</dbReference>
<dbReference type="InterPro" id="IPR050129">
    <property type="entry name" value="Zn_alcohol_dh"/>
</dbReference>
<dbReference type="Pfam" id="PF00107">
    <property type="entry name" value="ADH_zinc_N"/>
    <property type="match status" value="1"/>
</dbReference>
<evidence type="ECO:0000259" key="3">
    <source>
        <dbReference type="Pfam" id="PF08240"/>
    </source>
</evidence>
<dbReference type="Gene3D" id="3.40.50.720">
    <property type="entry name" value="NAD(P)-binding Rossmann-like Domain"/>
    <property type="match status" value="1"/>
</dbReference>
<dbReference type="InterPro" id="IPR011032">
    <property type="entry name" value="GroES-like_sf"/>
</dbReference>
<evidence type="ECO:0000259" key="2">
    <source>
        <dbReference type="Pfam" id="PF00107"/>
    </source>
</evidence>
<accession>A0A0D8FX06</accession>
<dbReference type="Pfam" id="PF08240">
    <property type="entry name" value="ADH_N"/>
    <property type="match status" value="1"/>
</dbReference>
<feature type="domain" description="Alcohol dehydrogenase-like N-terminal" evidence="3">
    <location>
        <begin position="47"/>
        <end position="167"/>
    </location>
</feature>
<keyword evidence="1 4" id="KW-0560">Oxidoreductase</keyword>
<dbReference type="RefSeq" id="WP_035389726.1">
    <property type="nucleotide sequence ID" value="NZ_JQKF01000015.1"/>
</dbReference>
<name>A0A0D8FX06_9ACTN</name>
<dbReference type="EC" id="1.1.1.301" evidence="4"/>
<dbReference type="SUPFAM" id="SSF50129">
    <property type="entry name" value="GroES-like"/>
    <property type="match status" value="1"/>
</dbReference>
<dbReference type="InterPro" id="IPR036291">
    <property type="entry name" value="NAD(P)-bd_dom_sf"/>
</dbReference>
<dbReference type="InterPro" id="IPR013149">
    <property type="entry name" value="ADH-like_C"/>
</dbReference>
<dbReference type="PANTHER" id="PTHR43401">
    <property type="entry name" value="L-THREONINE 3-DEHYDROGENASE"/>
    <property type="match status" value="1"/>
</dbReference>
<dbReference type="InterPro" id="IPR013154">
    <property type="entry name" value="ADH-like_N"/>
</dbReference>
<evidence type="ECO:0000313" key="5">
    <source>
        <dbReference type="Proteomes" id="UP000032336"/>
    </source>
</evidence>
<comment type="caution">
    <text evidence="4">The sequence shown here is derived from an EMBL/GenBank/DDBJ whole genome shotgun (WGS) entry which is preliminary data.</text>
</comment>
<dbReference type="SUPFAM" id="SSF51735">
    <property type="entry name" value="NAD(P)-binding Rossmann-fold domains"/>
    <property type="match status" value="1"/>
</dbReference>
<organism evidence="4 5">
    <name type="scientific">Ferrimicrobium acidiphilum DSM 19497</name>
    <dbReference type="NCBI Taxonomy" id="1121877"/>
    <lineage>
        <taxon>Bacteria</taxon>
        <taxon>Bacillati</taxon>
        <taxon>Actinomycetota</taxon>
        <taxon>Acidimicrobiia</taxon>
        <taxon>Acidimicrobiales</taxon>
        <taxon>Acidimicrobiaceae</taxon>
        <taxon>Ferrimicrobium</taxon>
    </lineage>
</organism>
<dbReference type="PANTHER" id="PTHR43401:SF2">
    <property type="entry name" value="L-THREONINE 3-DEHYDROGENASE"/>
    <property type="match status" value="1"/>
</dbReference>
<gene>
    <name evidence="4" type="ORF">FEAC_14390</name>
</gene>
<dbReference type="GO" id="GO:0016491">
    <property type="term" value="F:oxidoreductase activity"/>
    <property type="evidence" value="ECO:0007669"/>
    <property type="project" value="UniProtKB-KW"/>
</dbReference>
<evidence type="ECO:0000313" key="4">
    <source>
        <dbReference type="EMBL" id="KJE76792.1"/>
    </source>
</evidence>
<keyword evidence="5" id="KW-1185">Reference proteome</keyword>
<proteinExistence type="predicted"/>
<dbReference type="AlphaFoldDB" id="A0A0D8FX06"/>
<dbReference type="EMBL" id="JXUW01000011">
    <property type="protein sequence ID" value="KJE76792.1"/>
    <property type="molecule type" value="Genomic_DNA"/>
</dbReference>
<dbReference type="Gene3D" id="3.90.180.10">
    <property type="entry name" value="Medium-chain alcohol dehydrogenases, catalytic domain"/>
    <property type="match status" value="1"/>
</dbReference>
<sequence>MKALVVSRSPARFLTARFLKDRLTDKAIESGPLSLKDVDTPRQPSNEWVRVRPLLSGICGSDIATVFFNSSRYFDPLTSLPFTPGHEIVGERVDRPGERVVVEPALTCAIRGLAPCRFCAAGETQRCESIAIGDLKEGIQLGYCASTGGGWSNEFIAHERALHLLPETLTLEDAVMIEPLACAIHISLAPSRRQGNLAIIGAGTVGLTTLAASAQLGEYDSITVVAKHPLQRQLAKDLGATQVLYPDELLGAARRLHASQRVGRYLSDGFDTIIDAVGSTSTIESAVETVRPGGEVIMAGMPSRQSLDLAPLWHREITLKGAYAYGQEQLDPATAKRIGLLSSDGLPRTFDIALHLAPKLGLGRLVTHRYRLNEYVPALRKAYHGGREDAIKVVFDLTKRKSVHDA</sequence>